<gene>
    <name evidence="2" type="primary">ccmB</name>
</gene>
<feature type="transmembrane region" description="Helical" evidence="1">
    <location>
        <begin position="179"/>
        <end position="196"/>
    </location>
</feature>
<keyword evidence="2" id="KW-0496">Mitochondrion</keyword>
<dbReference type="EMBL" id="KU176938">
    <property type="protein sequence ID" value="AMQ23371.1"/>
    <property type="molecule type" value="Genomic_DNA"/>
</dbReference>
<organism evidence="2">
    <name type="scientific">Oryza minuta</name>
    <dbReference type="NCBI Taxonomy" id="63629"/>
    <lineage>
        <taxon>Eukaryota</taxon>
        <taxon>Viridiplantae</taxon>
        <taxon>Streptophyta</taxon>
        <taxon>Embryophyta</taxon>
        <taxon>Tracheophyta</taxon>
        <taxon>Spermatophyta</taxon>
        <taxon>Magnoliopsida</taxon>
        <taxon>Liliopsida</taxon>
        <taxon>Poales</taxon>
        <taxon>Poaceae</taxon>
        <taxon>BOP clade</taxon>
        <taxon>Oryzoideae</taxon>
        <taxon>Oryzeae</taxon>
        <taxon>Oryzinae</taxon>
        <taxon>Oryza</taxon>
    </lineage>
</organism>
<keyword evidence="1" id="KW-0812">Transmembrane</keyword>
<dbReference type="RefSeq" id="YP_009242010.1">
    <property type="nucleotide sequence ID" value="NC_029816.1"/>
</dbReference>
<evidence type="ECO:0000313" key="2">
    <source>
        <dbReference type="EMBL" id="AMQ23371.1"/>
    </source>
</evidence>
<proteinExistence type="predicted"/>
<feature type="transmembrane region" description="Helical" evidence="1">
    <location>
        <begin position="89"/>
        <end position="109"/>
    </location>
</feature>
<feature type="transmembrane region" description="Helical" evidence="1">
    <location>
        <begin position="42"/>
        <end position="60"/>
    </location>
</feature>
<dbReference type="AlphaFoldDB" id="A0A142D7X1"/>
<name>A0A142D7X1_ORYMI</name>
<feature type="transmembrane region" description="Helical" evidence="1">
    <location>
        <begin position="121"/>
        <end position="142"/>
    </location>
</feature>
<geneLocation type="mitochondrion" evidence="2"/>
<evidence type="ECO:0000256" key="1">
    <source>
        <dbReference type="SAM" id="Phobius"/>
    </source>
</evidence>
<sequence length="206" mass="24084">MRRLFLVQFHLQIFPSTPITSFFYSSRISSSRPLSLVFKKIFHVIPILVRFGSLCCFPFLPNLFIEIILNLVHSNCIILVLIACQKSYFYNWLVTGLFKLVVFSVLFPCYNFRTNSIDPEWIGLTFYLGARSSLFCVVFILVRLLESHPAVVGTARKIQPLHLLYCPQPFPVPLLKQKGFMFFHRLGIPLLLYLFIQFRSRFVHKI</sequence>
<accession>A0A142D7X1</accession>
<reference evidence="2" key="1">
    <citation type="journal article" date="2016" name="PLoS ONE">
        <title>Mitochondrial Genome Analysis of Wild Rice (Oryza minuta) and Its Comparison with Other Related Species.</title>
        <authorList>
            <person name="Asaf S."/>
            <person name="Khan A.L."/>
            <person name="Khan A.R."/>
            <person name="Waqas M."/>
            <person name="Kang S.M."/>
            <person name="Khan M.A."/>
            <person name="Shahzad R."/>
            <person name="Seo C.W."/>
            <person name="Shin J.H."/>
            <person name="Lee I.J."/>
        </authorList>
    </citation>
    <scope>NUCLEOTIDE SEQUENCE</scope>
</reference>
<protein>
    <submittedName>
        <fullName evidence="2">Cytochrome c biogenesis B</fullName>
    </submittedName>
</protein>
<keyword evidence="1" id="KW-1133">Transmembrane helix</keyword>
<keyword evidence="1" id="KW-0472">Membrane</keyword>
<dbReference type="GeneID" id="27210823"/>